<name>A0ABQ0MA67_MYCCL</name>
<evidence type="ECO:0000313" key="4">
    <source>
        <dbReference type="Proteomes" id="UP000815677"/>
    </source>
</evidence>
<dbReference type="InterPro" id="IPR000608">
    <property type="entry name" value="UBC"/>
</dbReference>
<reference evidence="3" key="1">
    <citation type="submission" date="2014-09" db="EMBL/GenBank/DDBJ databases">
        <title>Genome sequence of the luminous mushroom Mycena chlorophos for searching fungal bioluminescence genes.</title>
        <authorList>
            <person name="Tanaka Y."/>
            <person name="Kasuga D."/>
            <person name="Oba Y."/>
            <person name="Hase S."/>
            <person name="Sato K."/>
            <person name="Oba Y."/>
            <person name="Sakakibara Y."/>
        </authorList>
    </citation>
    <scope>NUCLEOTIDE SEQUENCE</scope>
</reference>
<evidence type="ECO:0000313" key="3">
    <source>
        <dbReference type="EMBL" id="GAT60270.1"/>
    </source>
</evidence>
<organism evidence="3 4">
    <name type="scientific">Mycena chlorophos</name>
    <name type="common">Agaric fungus</name>
    <name type="synonym">Agaricus chlorophos</name>
    <dbReference type="NCBI Taxonomy" id="658473"/>
    <lineage>
        <taxon>Eukaryota</taxon>
        <taxon>Fungi</taxon>
        <taxon>Dikarya</taxon>
        <taxon>Basidiomycota</taxon>
        <taxon>Agaricomycotina</taxon>
        <taxon>Agaricomycetes</taxon>
        <taxon>Agaricomycetidae</taxon>
        <taxon>Agaricales</taxon>
        <taxon>Marasmiineae</taxon>
        <taxon>Mycenaceae</taxon>
        <taxon>Mycena</taxon>
    </lineage>
</organism>
<dbReference type="SUPFAM" id="SSF54495">
    <property type="entry name" value="UBC-like"/>
    <property type="match status" value="1"/>
</dbReference>
<evidence type="ECO:0000256" key="1">
    <source>
        <dbReference type="ARBA" id="ARBA00022786"/>
    </source>
</evidence>
<keyword evidence="1" id="KW-0833">Ubl conjugation pathway</keyword>
<evidence type="ECO:0000259" key="2">
    <source>
        <dbReference type="PROSITE" id="PS50127"/>
    </source>
</evidence>
<dbReference type="SMART" id="SM00212">
    <property type="entry name" value="UBCc"/>
    <property type="match status" value="1"/>
</dbReference>
<dbReference type="PANTHER" id="PTHR24067">
    <property type="entry name" value="UBIQUITIN-CONJUGATING ENZYME E2"/>
    <property type="match status" value="1"/>
</dbReference>
<dbReference type="EMBL" id="DF849942">
    <property type="protein sequence ID" value="GAT60270.1"/>
    <property type="molecule type" value="Genomic_DNA"/>
</dbReference>
<dbReference type="Proteomes" id="UP000815677">
    <property type="component" value="Unassembled WGS sequence"/>
</dbReference>
<proteinExistence type="predicted"/>
<dbReference type="InterPro" id="IPR016135">
    <property type="entry name" value="UBQ-conjugating_enzyme/RWD"/>
</dbReference>
<feature type="domain" description="UBC core" evidence="2">
    <location>
        <begin position="7"/>
        <end position="169"/>
    </location>
</feature>
<dbReference type="PROSITE" id="PS50127">
    <property type="entry name" value="UBC_2"/>
    <property type="match status" value="1"/>
</dbReference>
<keyword evidence="4" id="KW-1185">Reference proteome</keyword>
<protein>
    <recommendedName>
        <fullName evidence="2">UBC core domain-containing protein</fullName>
    </recommendedName>
</protein>
<sequence length="708" mass="81208">MALTSHSLLSRLYRDLAELRDSPYPGVAVFLQDENIRKFCLVLTPDAGPWKNMSFHFVVNLPPDWPARPPQISISNRNIGHPNLFDGYVCCDLIKEEALVNRWDGYSGGYSPALTLRGLFLQFLTFFSSTTVEQDYGGAPYYIGDYLAVWYIRESDLRGGQLPAMRGNSHRDVAGSLFASSLQDSLRREWDKDKRPLIVLRTEMSEVGPLTQTTKGPRQHKDRLIRVEEKDAKWTGTLQSIRKWSCQSCPYGSAELPHCVPVAALQPKPEKWSPLLVPPPKCLLDNLSDDVLYELASVLPSELVINFGTAYPRLHAIVQSHHVLLQRELRCFFLRSPLVYSVLGIGISFDFRARTLASDFDWLSQRAFDEFGVRMSVEKRLFSLFLPLAFSPHHFERVYPQIWMSLAKIDSEVRRADEQMSKNPRRRAEGPPRKEEQICVVYKMMSNCVVALMRNCDDALDANGNGKSILHASEKAVIAYCHLFHLLIKLAQKDEVILRDATRRLRRFIDDKDSRSKSRFPDLGELIILIMLVICCPPVAEARANPIKWADIAGPFLEEVMTRNVRWILKDAPELEWLEDGESQYRLKETFTRSKTSLRLVMFQITFLDVFYRAYAANLGRLDDNYGFPDKDLPTTMVEQIKAIYAIGNWTGFFRRVRFEKGVSFGPVRFSEILRDAVKLSAARRYHTAASRDRLAQLKRARERAEAR</sequence>
<dbReference type="Pfam" id="PF00179">
    <property type="entry name" value="UQ_con"/>
    <property type="match status" value="1"/>
</dbReference>
<dbReference type="InterPro" id="IPR050113">
    <property type="entry name" value="Ub_conjugating_enzyme"/>
</dbReference>
<dbReference type="Gene3D" id="3.10.110.10">
    <property type="entry name" value="Ubiquitin Conjugating Enzyme"/>
    <property type="match status" value="1"/>
</dbReference>
<gene>
    <name evidence="3" type="ORF">MCHLO_16428</name>
</gene>
<accession>A0ABQ0MA67</accession>